<evidence type="ECO:0000313" key="2">
    <source>
        <dbReference type="EMBL" id="WWC58714.1"/>
    </source>
</evidence>
<accession>A0AAJ8MEE9</accession>
<feature type="compositionally biased region" description="Basic residues" evidence="1">
    <location>
        <begin position="12"/>
        <end position="26"/>
    </location>
</feature>
<gene>
    <name evidence="2" type="ORF">I303_101258</name>
</gene>
<name>A0AAJ8MEE9_9TREE</name>
<evidence type="ECO:0000313" key="3">
    <source>
        <dbReference type="Proteomes" id="UP000078595"/>
    </source>
</evidence>
<feature type="region of interest" description="Disordered" evidence="1">
    <location>
        <begin position="1"/>
        <end position="41"/>
    </location>
</feature>
<dbReference type="Proteomes" id="UP000078595">
    <property type="component" value="Chromosome 1"/>
</dbReference>
<sequence length="217" mass="24302">MVHHEDDSRAHVPSHSHSHSHSHGHGHGGSTSATSASANASAGISRQLSEIGIGLGLGLGQRSIEQLPSTFIAVQNDYSLDGHRIAFEGFTRNPYDLKKDNSHRLWYAYESEALERYLNSRVGNMTQSERRSAGQISDNVDASQDWWDRFLLDVVKESQSDTLAQEGHESQVPVRITNNQDSEFLLSNGYVNWHYETSGRRGERINYIVSPEIEEVE</sequence>
<dbReference type="GeneID" id="28964964"/>
<keyword evidence="3" id="KW-1185">Reference proteome</keyword>
<reference evidence="2" key="2">
    <citation type="submission" date="2024-02" db="EMBL/GenBank/DDBJ databases">
        <title>Comparative genomics of Cryptococcus and Kwoniella reveals pathogenesis evolution and contrasting modes of karyotype evolution via chromosome fusion or intercentromeric recombination.</title>
        <authorList>
            <person name="Coelho M.A."/>
            <person name="David-Palma M."/>
            <person name="Shea T."/>
            <person name="Bowers K."/>
            <person name="McGinley-Smith S."/>
            <person name="Mohammad A.W."/>
            <person name="Gnirke A."/>
            <person name="Yurkov A.M."/>
            <person name="Nowrousian M."/>
            <person name="Sun S."/>
            <person name="Cuomo C.A."/>
            <person name="Heitman J."/>
        </authorList>
    </citation>
    <scope>NUCLEOTIDE SEQUENCE</scope>
    <source>
        <strain evidence="2">CBS 10117</strain>
    </source>
</reference>
<dbReference type="RefSeq" id="XP_018267280.2">
    <property type="nucleotide sequence ID" value="XM_018404626.2"/>
</dbReference>
<dbReference type="KEGG" id="kdj:28964964"/>
<reference evidence="2" key="1">
    <citation type="submission" date="2013-07" db="EMBL/GenBank/DDBJ databases">
        <authorList>
            <consortium name="The Broad Institute Genome Sequencing Platform"/>
            <person name="Cuomo C."/>
            <person name="Litvintseva A."/>
            <person name="Chen Y."/>
            <person name="Heitman J."/>
            <person name="Sun S."/>
            <person name="Springer D."/>
            <person name="Dromer F."/>
            <person name="Young S.K."/>
            <person name="Zeng Q."/>
            <person name="Gargeya S."/>
            <person name="Fitzgerald M."/>
            <person name="Abouelleil A."/>
            <person name="Alvarado L."/>
            <person name="Berlin A.M."/>
            <person name="Chapman S.B."/>
            <person name="Dewar J."/>
            <person name="Goldberg J."/>
            <person name="Griggs A."/>
            <person name="Gujja S."/>
            <person name="Hansen M."/>
            <person name="Howarth C."/>
            <person name="Imamovic A."/>
            <person name="Larimer J."/>
            <person name="McCowan C."/>
            <person name="Murphy C."/>
            <person name="Pearson M."/>
            <person name="Priest M."/>
            <person name="Roberts A."/>
            <person name="Saif S."/>
            <person name="Shea T."/>
            <person name="Sykes S."/>
            <person name="Wortman J."/>
            <person name="Nusbaum C."/>
            <person name="Birren B."/>
        </authorList>
    </citation>
    <scope>NUCLEOTIDE SEQUENCE</scope>
    <source>
        <strain evidence="2">CBS 10117</strain>
    </source>
</reference>
<feature type="compositionally biased region" description="Low complexity" evidence="1">
    <location>
        <begin position="30"/>
        <end position="41"/>
    </location>
</feature>
<evidence type="ECO:0000256" key="1">
    <source>
        <dbReference type="SAM" id="MobiDB-lite"/>
    </source>
</evidence>
<organism evidence="2 3">
    <name type="scientific">Kwoniella dejecticola CBS 10117</name>
    <dbReference type="NCBI Taxonomy" id="1296121"/>
    <lineage>
        <taxon>Eukaryota</taxon>
        <taxon>Fungi</taxon>
        <taxon>Dikarya</taxon>
        <taxon>Basidiomycota</taxon>
        <taxon>Agaricomycotina</taxon>
        <taxon>Tremellomycetes</taxon>
        <taxon>Tremellales</taxon>
        <taxon>Cryptococcaceae</taxon>
        <taxon>Kwoniella</taxon>
    </lineage>
</organism>
<proteinExistence type="predicted"/>
<feature type="compositionally biased region" description="Basic and acidic residues" evidence="1">
    <location>
        <begin position="1"/>
        <end position="10"/>
    </location>
</feature>
<protein>
    <submittedName>
        <fullName evidence="2">Uncharacterized protein</fullName>
    </submittedName>
</protein>
<dbReference type="AlphaFoldDB" id="A0AAJ8MEE9"/>
<dbReference type="EMBL" id="CP144530">
    <property type="protein sequence ID" value="WWC58714.1"/>
    <property type="molecule type" value="Genomic_DNA"/>
</dbReference>